<proteinExistence type="predicted"/>
<gene>
    <name evidence="3" type="ORF">SAMN05216463_102151</name>
</gene>
<dbReference type="Proteomes" id="UP000184130">
    <property type="component" value="Unassembled WGS sequence"/>
</dbReference>
<dbReference type="Pfam" id="PF13439">
    <property type="entry name" value="Glyco_transf_4"/>
    <property type="match status" value="1"/>
</dbReference>
<evidence type="ECO:0000313" key="3">
    <source>
        <dbReference type="EMBL" id="SHK36845.1"/>
    </source>
</evidence>
<dbReference type="CDD" id="cd03801">
    <property type="entry name" value="GT4_PimA-like"/>
    <property type="match status" value="1"/>
</dbReference>
<dbReference type="Gene3D" id="3.40.50.2000">
    <property type="entry name" value="Glycogen Phosphorylase B"/>
    <property type="match status" value="2"/>
</dbReference>
<dbReference type="InterPro" id="IPR028098">
    <property type="entry name" value="Glyco_trans_4-like_N"/>
</dbReference>
<evidence type="ECO:0000313" key="4">
    <source>
        <dbReference type="Proteomes" id="UP000184130"/>
    </source>
</evidence>
<dbReference type="PANTHER" id="PTHR12526:SF627">
    <property type="entry name" value="D-RHAMNOSYLTRANSFERASE WBPZ"/>
    <property type="match status" value="1"/>
</dbReference>
<dbReference type="SUPFAM" id="SSF53756">
    <property type="entry name" value="UDP-Glycosyltransferase/glycogen phosphorylase"/>
    <property type="match status" value="1"/>
</dbReference>
<name>A0A1M6RWC9_XYLRU</name>
<dbReference type="Pfam" id="PF00534">
    <property type="entry name" value="Glycos_transf_1"/>
    <property type="match status" value="1"/>
</dbReference>
<organism evidence="3 4">
    <name type="scientific">Xylanibacter ruminicola</name>
    <name type="common">Prevotella ruminicola</name>
    <dbReference type="NCBI Taxonomy" id="839"/>
    <lineage>
        <taxon>Bacteria</taxon>
        <taxon>Pseudomonadati</taxon>
        <taxon>Bacteroidota</taxon>
        <taxon>Bacteroidia</taxon>
        <taxon>Bacteroidales</taxon>
        <taxon>Prevotellaceae</taxon>
        <taxon>Xylanibacter</taxon>
    </lineage>
</organism>
<keyword evidence="3" id="KW-0808">Transferase</keyword>
<dbReference type="PANTHER" id="PTHR12526">
    <property type="entry name" value="GLYCOSYLTRANSFERASE"/>
    <property type="match status" value="1"/>
</dbReference>
<dbReference type="InterPro" id="IPR001296">
    <property type="entry name" value="Glyco_trans_1"/>
</dbReference>
<evidence type="ECO:0000259" key="2">
    <source>
        <dbReference type="Pfam" id="PF13439"/>
    </source>
</evidence>
<dbReference type="EMBL" id="FRBD01000002">
    <property type="protein sequence ID" value="SHK36845.1"/>
    <property type="molecule type" value="Genomic_DNA"/>
</dbReference>
<dbReference type="GO" id="GO:0016757">
    <property type="term" value="F:glycosyltransferase activity"/>
    <property type="evidence" value="ECO:0007669"/>
    <property type="project" value="InterPro"/>
</dbReference>
<dbReference type="AlphaFoldDB" id="A0A1M6RWC9"/>
<reference evidence="3 4" key="1">
    <citation type="submission" date="2016-11" db="EMBL/GenBank/DDBJ databases">
        <authorList>
            <person name="Jaros S."/>
            <person name="Januszkiewicz K."/>
            <person name="Wedrychowicz H."/>
        </authorList>
    </citation>
    <scope>NUCLEOTIDE SEQUENCE [LARGE SCALE GENOMIC DNA]</scope>
    <source>
        <strain evidence="3 4">KHT3</strain>
    </source>
</reference>
<evidence type="ECO:0000259" key="1">
    <source>
        <dbReference type="Pfam" id="PF00534"/>
    </source>
</evidence>
<protein>
    <submittedName>
        <fullName evidence="3">Glycosyltransferase involved in cell wall bisynthesis</fullName>
    </submittedName>
</protein>
<feature type="domain" description="Glycosyltransferase subfamily 4-like N-terminal" evidence="2">
    <location>
        <begin position="36"/>
        <end position="188"/>
    </location>
</feature>
<feature type="domain" description="Glycosyl transferase family 1" evidence="1">
    <location>
        <begin position="198"/>
        <end position="362"/>
    </location>
</feature>
<accession>A0A1M6RWC9</accession>
<sequence length="382" mass="43082">MEFAIICYFCKQNFSFNKVFNRYYMKIIHTISNKAWGGGEQTVLDLSRRQLKDGIDVELCCIPLESMVEHFKGLNVPIHKMPLRGVLDMKSAWIMAKLLKSSDISAIHVHNFKEAFTAAYARVIARRKDIRLVMCRNLTRKGKTSVIYRWLYSQLDCIVFDSQLAMDEFLSTSPPINRGKLQVIFNAIIVPDDLKAKDLRNEYGIADDEAIILCHGRLDPEKGQHVLIEAAALLKNEKFRLVLVGGGSEEYTNTLRMLIQKYQLEDTVIMAGFVDSVMSYVAGGDIGVLPSVVAEGCSLAAQEHMSFGHPIVATNNGGQREYIVDGKNGLLVPPGKPDALADALRKLLDDKELRKSLGAQAKYDFDDHLNYESFYKRMSKIY</sequence>